<dbReference type="GO" id="GO:0003700">
    <property type="term" value="F:DNA-binding transcription factor activity"/>
    <property type="evidence" value="ECO:0007669"/>
    <property type="project" value="UniProtKB-UniRule"/>
</dbReference>
<evidence type="ECO:0000313" key="9">
    <source>
        <dbReference type="EMBL" id="RBP70030.1"/>
    </source>
</evidence>
<keyword evidence="10" id="KW-1185">Reference proteome</keyword>
<dbReference type="PANTHER" id="PTHR35786:SF1">
    <property type="entry name" value="REDOX-SENSING TRANSCRIPTIONAL REPRESSOR REX 1"/>
    <property type="match status" value="1"/>
</dbReference>
<dbReference type="Pfam" id="PF06971">
    <property type="entry name" value="Put_DNA-bind_N"/>
    <property type="match status" value="1"/>
</dbReference>
<feature type="binding site" evidence="7">
    <location>
        <begin position="92"/>
        <end position="97"/>
    </location>
    <ligand>
        <name>NAD(+)</name>
        <dbReference type="ChEBI" id="CHEBI:57540"/>
    </ligand>
</feature>
<sequence length="214" mass="24161">MQRNSIKVSMAVVRRLPKYHRYLGELIENDVNRISSKELGKIMGLTASQIRQDLNCFGGFGQQGYGYNVNDLYKEIGSILGLNREYKTVIVGAGNLGQAISNYEGFRREGFKLLAMFDVNPRLVGNTIRDIKIHDIMELEDFVRDNGVNIGIICVPKSSSQEIADILVRANIRALWNFAPNDVNVPDNIIIENVSINESLYTLTYLMNEDNLDI</sequence>
<keyword evidence="5 7" id="KW-0238">DNA-binding</keyword>
<keyword evidence="4 7" id="KW-0520">NAD</keyword>
<feature type="domain" description="CoA-binding" evidence="8">
    <location>
        <begin position="81"/>
        <end position="182"/>
    </location>
</feature>
<dbReference type="GO" id="GO:0045892">
    <property type="term" value="P:negative regulation of DNA-templated transcription"/>
    <property type="evidence" value="ECO:0007669"/>
    <property type="project" value="InterPro"/>
</dbReference>
<dbReference type="InterPro" id="IPR058236">
    <property type="entry name" value="Rex_actinobacterial-type"/>
</dbReference>
<dbReference type="InterPro" id="IPR036388">
    <property type="entry name" value="WH-like_DNA-bd_sf"/>
</dbReference>
<comment type="function">
    <text evidence="7">Modulates transcription in response to changes in cellular NADH/NAD(+) redox state.</text>
</comment>
<reference evidence="9 10" key="1">
    <citation type="submission" date="2018-06" db="EMBL/GenBank/DDBJ databases">
        <title>Genomic Encyclopedia of Type Strains, Phase IV (KMG-IV): sequencing the most valuable type-strain genomes for metagenomic binning, comparative biology and taxonomic classification.</title>
        <authorList>
            <person name="Goeker M."/>
        </authorList>
    </citation>
    <scope>NUCLEOTIDE SEQUENCE [LARGE SCALE GENOMIC DNA]</scope>
    <source>
        <strain evidence="9 10">DSM 22112</strain>
    </source>
</reference>
<proteinExistence type="inferred from homology"/>
<protein>
    <recommendedName>
        <fullName evidence="7">Redox-sensing transcriptional repressor Rex</fullName>
    </recommendedName>
</protein>
<gene>
    <name evidence="7" type="primary">rex</name>
    <name evidence="9" type="ORF">DES36_10181</name>
</gene>
<dbReference type="Gene3D" id="1.10.10.10">
    <property type="entry name" value="Winged helix-like DNA-binding domain superfamily/Winged helix DNA-binding domain"/>
    <property type="match status" value="1"/>
</dbReference>
<evidence type="ECO:0000313" key="10">
    <source>
        <dbReference type="Proteomes" id="UP000253490"/>
    </source>
</evidence>
<accession>A0A366IGT3</accession>
<comment type="similarity">
    <text evidence="7">Belongs to the transcriptional regulatory Rex family.</text>
</comment>
<evidence type="ECO:0000256" key="6">
    <source>
        <dbReference type="ARBA" id="ARBA00023163"/>
    </source>
</evidence>
<comment type="subunit">
    <text evidence="7">Homodimer.</text>
</comment>
<dbReference type="GO" id="GO:0051775">
    <property type="term" value="P:response to redox state"/>
    <property type="evidence" value="ECO:0007669"/>
    <property type="project" value="InterPro"/>
</dbReference>
<dbReference type="InterPro" id="IPR003781">
    <property type="entry name" value="CoA-bd"/>
</dbReference>
<evidence type="ECO:0000256" key="3">
    <source>
        <dbReference type="ARBA" id="ARBA00023015"/>
    </source>
</evidence>
<dbReference type="EMBL" id="QNRX01000001">
    <property type="protein sequence ID" value="RBP70030.1"/>
    <property type="molecule type" value="Genomic_DNA"/>
</dbReference>
<evidence type="ECO:0000256" key="1">
    <source>
        <dbReference type="ARBA" id="ARBA00022490"/>
    </source>
</evidence>
<dbReference type="OrthoDB" id="9784760at2"/>
<comment type="caution">
    <text evidence="9">The sequence shown here is derived from an EMBL/GenBank/DDBJ whole genome shotgun (WGS) entry which is preliminary data.</text>
</comment>
<dbReference type="Proteomes" id="UP000253490">
    <property type="component" value="Unassembled WGS sequence"/>
</dbReference>
<evidence type="ECO:0000256" key="4">
    <source>
        <dbReference type="ARBA" id="ARBA00023027"/>
    </source>
</evidence>
<keyword evidence="1 7" id="KW-0963">Cytoplasm</keyword>
<name>A0A366IGT3_9FIRM</name>
<dbReference type="SUPFAM" id="SSF46785">
    <property type="entry name" value="Winged helix' DNA-binding domain"/>
    <property type="match status" value="1"/>
</dbReference>
<keyword evidence="3 7" id="KW-0805">Transcription regulation</keyword>
<dbReference type="InterPro" id="IPR022876">
    <property type="entry name" value="Tscrpt_rep_Rex"/>
</dbReference>
<dbReference type="Gene3D" id="3.40.50.720">
    <property type="entry name" value="NAD(P)-binding Rossmann-like Domain"/>
    <property type="match status" value="1"/>
</dbReference>
<dbReference type="PANTHER" id="PTHR35786">
    <property type="entry name" value="REDOX-SENSING TRANSCRIPTIONAL REPRESSOR REX"/>
    <property type="match status" value="1"/>
</dbReference>
<dbReference type="InterPro" id="IPR036390">
    <property type="entry name" value="WH_DNA-bd_sf"/>
</dbReference>
<dbReference type="HAMAP" id="MF_01131">
    <property type="entry name" value="Rex"/>
    <property type="match status" value="1"/>
</dbReference>
<evidence type="ECO:0000256" key="2">
    <source>
        <dbReference type="ARBA" id="ARBA00022491"/>
    </source>
</evidence>
<keyword evidence="2 7" id="KW-0678">Repressor</keyword>
<dbReference type="GO" id="GO:0003677">
    <property type="term" value="F:DNA binding"/>
    <property type="evidence" value="ECO:0007669"/>
    <property type="project" value="UniProtKB-UniRule"/>
</dbReference>
<dbReference type="AlphaFoldDB" id="A0A366IGT3"/>
<dbReference type="NCBIfam" id="NF003993">
    <property type="entry name" value="PRK05472.2-2"/>
    <property type="match status" value="1"/>
</dbReference>
<dbReference type="RefSeq" id="WP_113919243.1">
    <property type="nucleotide sequence ID" value="NZ_QNRX01000001.1"/>
</dbReference>
<dbReference type="NCBIfam" id="NF003996">
    <property type="entry name" value="PRK05472.2-5"/>
    <property type="match status" value="1"/>
</dbReference>
<dbReference type="InterPro" id="IPR009718">
    <property type="entry name" value="Rex_DNA-bd_C_dom"/>
</dbReference>
<evidence type="ECO:0000256" key="7">
    <source>
        <dbReference type="HAMAP-Rule" id="MF_01131"/>
    </source>
</evidence>
<dbReference type="NCBIfam" id="NF003990">
    <property type="entry name" value="PRK05472.1-4"/>
    <property type="match status" value="1"/>
</dbReference>
<dbReference type="NCBIfam" id="NF003989">
    <property type="entry name" value="PRK05472.1-3"/>
    <property type="match status" value="1"/>
</dbReference>
<dbReference type="NCBIfam" id="NF003994">
    <property type="entry name" value="PRK05472.2-3"/>
    <property type="match status" value="1"/>
</dbReference>
<dbReference type="InterPro" id="IPR036291">
    <property type="entry name" value="NAD(P)-bd_dom_sf"/>
</dbReference>
<evidence type="ECO:0000259" key="8">
    <source>
        <dbReference type="SMART" id="SM00881"/>
    </source>
</evidence>
<organism evidence="9 10">
    <name type="scientific">Alkalibaculum bacchi</name>
    <dbReference type="NCBI Taxonomy" id="645887"/>
    <lineage>
        <taxon>Bacteria</taxon>
        <taxon>Bacillati</taxon>
        <taxon>Bacillota</taxon>
        <taxon>Clostridia</taxon>
        <taxon>Eubacteriales</taxon>
        <taxon>Eubacteriaceae</taxon>
        <taxon>Alkalibaculum</taxon>
    </lineage>
</organism>
<feature type="DNA-binding region" description="H-T-H motif" evidence="7">
    <location>
        <begin position="18"/>
        <end position="57"/>
    </location>
</feature>
<keyword evidence="6 7" id="KW-0804">Transcription</keyword>
<evidence type="ECO:0000256" key="5">
    <source>
        <dbReference type="ARBA" id="ARBA00023125"/>
    </source>
</evidence>
<dbReference type="Pfam" id="PF02629">
    <property type="entry name" value="CoA_binding"/>
    <property type="match status" value="1"/>
</dbReference>
<dbReference type="SUPFAM" id="SSF51735">
    <property type="entry name" value="NAD(P)-binding Rossmann-fold domains"/>
    <property type="match status" value="1"/>
</dbReference>
<comment type="subcellular location">
    <subcellularLocation>
        <location evidence="7">Cytoplasm</location>
    </subcellularLocation>
</comment>
<dbReference type="NCBIfam" id="NF003995">
    <property type="entry name" value="PRK05472.2-4"/>
    <property type="match status" value="1"/>
</dbReference>
<dbReference type="GO" id="GO:0005737">
    <property type="term" value="C:cytoplasm"/>
    <property type="evidence" value="ECO:0007669"/>
    <property type="project" value="UniProtKB-SubCell"/>
</dbReference>
<dbReference type="SMART" id="SM00881">
    <property type="entry name" value="CoA_binding"/>
    <property type="match status" value="1"/>
</dbReference>